<dbReference type="EMBL" id="CP074694">
    <property type="protein sequence ID" value="QVL31177.1"/>
    <property type="molecule type" value="Genomic_DNA"/>
</dbReference>
<keyword evidence="1" id="KW-1133">Transmembrane helix</keyword>
<name>A0A8E6EUF4_9BACT</name>
<evidence type="ECO:0000256" key="1">
    <source>
        <dbReference type="SAM" id="Phobius"/>
    </source>
</evidence>
<keyword evidence="1" id="KW-0812">Transmembrane</keyword>
<proteinExistence type="predicted"/>
<dbReference type="KEGG" id="tsph:KIH39_20350"/>
<organism evidence="3 4">
    <name type="scientific">Telmatocola sphagniphila</name>
    <dbReference type="NCBI Taxonomy" id="1123043"/>
    <lineage>
        <taxon>Bacteria</taxon>
        <taxon>Pseudomonadati</taxon>
        <taxon>Planctomycetota</taxon>
        <taxon>Planctomycetia</taxon>
        <taxon>Gemmatales</taxon>
        <taxon>Gemmataceae</taxon>
    </lineage>
</organism>
<accession>A0A8E6EUF4</accession>
<dbReference type="AlphaFoldDB" id="A0A8E6EUF4"/>
<keyword evidence="1" id="KW-0472">Membrane</keyword>
<dbReference type="Proteomes" id="UP000676194">
    <property type="component" value="Chromosome"/>
</dbReference>
<evidence type="ECO:0000313" key="4">
    <source>
        <dbReference type="Proteomes" id="UP000676194"/>
    </source>
</evidence>
<sequence length="220" mass="23518">MKPMRMRQIKGHVRRGVAAVETAVVLPFMMLLLFGIWEVGQLLNVTQMVSNSAREGARLAATGLYNASSILTQTPNQFSSNSGPLTFQVQSAVANYMQNSGLPMSGTGGAIITITVTNVTRGVTCTAQVTPNSSTGISQIVAVTQSGSAPSYDPCNDSTVQQYDVLQVSVAYPFSFARWSPSNLFFFLGANPTVYAKQTWLCMKDIPITVNTTIPGGPLP</sequence>
<evidence type="ECO:0000259" key="2">
    <source>
        <dbReference type="Pfam" id="PF07811"/>
    </source>
</evidence>
<reference evidence="3" key="1">
    <citation type="submission" date="2021-05" db="EMBL/GenBank/DDBJ databases">
        <title>Complete genome sequence of the cellulolytic planctomycete Telmatocola sphagniphila SP2T and characterization of the first cellulase from planctomycetes.</title>
        <authorList>
            <person name="Rakitin A.L."/>
            <person name="Beletsky A.V."/>
            <person name="Naumoff D.G."/>
            <person name="Kulichevskaya I.S."/>
            <person name="Mardanov A.V."/>
            <person name="Ravin N.V."/>
            <person name="Dedysh S.N."/>
        </authorList>
    </citation>
    <scope>NUCLEOTIDE SEQUENCE</scope>
    <source>
        <strain evidence="3">SP2T</strain>
    </source>
</reference>
<gene>
    <name evidence="3" type="ORF">KIH39_20350</name>
</gene>
<dbReference type="RefSeq" id="WP_213495058.1">
    <property type="nucleotide sequence ID" value="NZ_CP074694.1"/>
</dbReference>
<dbReference type="InterPro" id="IPR012495">
    <property type="entry name" value="TadE-like_dom"/>
</dbReference>
<feature type="domain" description="TadE-like" evidence="2">
    <location>
        <begin position="16"/>
        <end position="58"/>
    </location>
</feature>
<protein>
    <submittedName>
        <fullName evidence="3">Pilus assembly protein</fullName>
    </submittedName>
</protein>
<feature type="transmembrane region" description="Helical" evidence="1">
    <location>
        <begin position="16"/>
        <end position="37"/>
    </location>
</feature>
<evidence type="ECO:0000313" key="3">
    <source>
        <dbReference type="EMBL" id="QVL31177.1"/>
    </source>
</evidence>
<dbReference type="Pfam" id="PF07811">
    <property type="entry name" value="TadE"/>
    <property type="match status" value="1"/>
</dbReference>
<keyword evidence="4" id="KW-1185">Reference proteome</keyword>